<evidence type="ECO:0000313" key="3">
    <source>
        <dbReference type="Proteomes" id="UP001054252"/>
    </source>
</evidence>
<evidence type="ECO:0000313" key="2">
    <source>
        <dbReference type="EMBL" id="GKV30477.1"/>
    </source>
</evidence>
<feature type="compositionally biased region" description="Basic and acidic residues" evidence="1">
    <location>
        <begin position="15"/>
        <end position="26"/>
    </location>
</feature>
<proteinExistence type="predicted"/>
<keyword evidence="3" id="KW-1185">Reference proteome</keyword>
<gene>
    <name evidence="2" type="ORF">SLEP1_g39281</name>
</gene>
<protein>
    <submittedName>
        <fullName evidence="2">Uncharacterized protein</fullName>
    </submittedName>
</protein>
<accession>A0AAV5L0V4</accession>
<dbReference type="EMBL" id="BPVZ01000087">
    <property type="protein sequence ID" value="GKV30477.1"/>
    <property type="molecule type" value="Genomic_DNA"/>
</dbReference>
<dbReference type="Proteomes" id="UP001054252">
    <property type="component" value="Unassembled WGS sequence"/>
</dbReference>
<feature type="region of interest" description="Disordered" evidence="1">
    <location>
        <begin position="1"/>
        <end position="26"/>
    </location>
</feature>
<comment type="caution">
    <text evidence="2">The sequence shown here is derived from an EMBL/GenBank/DDBJ whole genome shotgun (WGS) entry which is preliminary data.</text>
</comment>
<organism evidence="2 3">
    <name type="scientific">Rubroshorea leprosula</name>
    <dbReference type="NCBI Taxonomy" id="152421"/>
    <lineage>
        <taxon>Eukaryota</taxon>
        <taxon>Viridiplantae</taxon>
        <taxon>Streptophyta</taxon>
        <taxon>Embryophyta</taxon>
        <taxon>Tracheophyta</taxon>
        <taxon>Spermatophyta</taxon>
        <taxon>Magnoliopsida</taxon>
        <taxon>eudicotyledons</taxon>
        <taxon>Gunneridae</taxon>
        <taxon>Pentapetalae</taxon>
        <taxon>rosids</taxon>
        <taxon>malvids</taxon>
        <taxon>Malvales</taxon>
        <taxon>Dipterocarpaceae</taxon>
        <taxon>Rubroshorea</taxon>
    </lineage>
</organism>
<name>A0AAV5L0V4_9ROSI</name>
<evidence type="ECO:0000256" key="1">
    <source>
        <dbReference type="SAM" id="MobiDB-lite"/>
    </source>
</evidence>
<reference evidence="2 3" key="1">
    <citation type="journal article" date="2021" name="Commun. Biol.">
        <title>The genome of Shorea leprosula (Dipterocarpaceae) highlights the ecological relevance of drought in aseasonal tropical rainforests.</title>
        <authorList>
            <person name="Ng K.K.S."/>
            <person name="Kobayashi M.J."/>
            <person name="Fawcett J.A."/>
            <person name="Hatakeyama M."/>
            <person name="Paape T."/>
            <person name="Ng C.H."/>
            <person name="Ang C.C."/>
            <person name="Tnah L.H."/>
            <person name="Lee C.T."/>
            <person name="Nishiyama T."/>
            <person name="Sese J."/>
            <person name="O'Brien M.J."/>
            <person name="Copetti D."/>
            <person name="Mohd Noor M.I."/>
            <person name="Ong R.C."/>
            <person name="Putra M."/>
            <person name="Sireger I.Z."/>
            <person name="Indrioko S."/>
            <person name="Kosugi Y."/>
            <person name="Izuno A."/>
            <person name="Isagi Y."/>
            <person name="Lee S.L."/>
            <person name="Shimizu K.K."/>
        </authorList>
    </citation>
    <scope>NUCLEOTIDE SEQUENCE [LARGE SCALE GENOMIC DNA]</scope>
    <source>
        <strain evidence="2">214</strain>
    </source>
</reference>
<sequence length="43" mass="4615">MSESNSPLAALGGTREGEPTDLDRDKFQEGCKVGQFASLVIME</sequence>
<dbReference type="AlphaFoldDB" id="A0AAV5L0V4"/>